<organism evidence="1 2">
    <name type="scientific">Diatrype stigma</name>
    <dbReference type="NCBI Taxonomy" id="117547"/>
    <lineage>
        <taxon>Eukaryota</taxon>
        <taxon>Fungi</taxon>
        <taxon>Dikarya</taxon>
        <taxon>Ascomycota</taxon>
        <taxon>Pezizomycotina</taxon>
        <taxon>Sordariomycetes</taxon>
        <taxon>Xylariomycetidae</taxon>
        <taxon>Xylariales</taxon>
        <taxon>Diatrypaceae</taxon>
        <taxon>Diatrype</taxon>
    </lineage>
</organism>
<name>A0AAN9UR13_9PEZI</name>
<dbReference type="InterPro" id="IPR008922">
    <property type="entry name" value="Di-copper_centre_dom_sf"/>
</dbReference>
<dbReference type="Gene3D" id="1.10.1280.10">
    <property type="entry name" value="Di-copper center containing domain from catechol oxidase"/>
    <property type="match status" value="1"/>
</dbReference>
<gene>
    <name evidence="1" type="ORF">SLS62_007415</name>
</gene>
<accession>A0AAN9UR13</accession>
<protein>
    <submittedName>
        <fullName evidence="1">Uncharacterized protein</fullName>
    </submittedName>
</protein>
<reference evidence="1 2" key="1">
    <citation type="submission" date="2024-02" db="EMBL/GenBank/DDBJ databases">
        <title>De novo assembly and annotation of 12 fungi associated with fruit tree decline syndrome in Ontario, Canada.</title>
        <authorList>
            <person name="Sulman M."/>
            <person name="Ellouze W."/>
            <person name="Ilyukhin E."/>
        </authorList>
    </citation>
    <scope>NUCLEOTIDE SEQUENCE [LARGE SCALE GENOMIC DNA]</scope>
    <source>
        <strain evidence="1 2">M11/M66-122</strain>
    </source>
</reference>
<comment type="caution">
    <text evidence="1">The sequence shown here is derived from an EMBL/GenBank/DDBJ whole genome shotgun (WGS) entry which is preliminary data.</text>
</comment>
<evidence type="ECO:0000313" key="2">
    <source>
        <dbReference type="Proteomes" id="UP001320420"/>
    </source>
</evidence>
<dbReference type="AlphaFoldDB" id="A0AAN9UR13"/>
<dbReference type="Proteomes" id="UP001320420">
    <property type="component" value="Unassembled WGS sequence"/>
</dbReference>
<sequence>MTHEVDWAFKTYNGSGTYWDRTQSCSGNSNTIFGTSTSGRGQNCTVQIGELRVSQVVQLGPFRNLQISLGPVAKEVIDSANPRCLSRNFDPASSAGGVVVWDNATAIMALPTVAALRASVESRWHRNAFIDKEGAGPFSPTKDSAFYPLCPCTPRSTDLEGPTYAIDGNRTFLGLALDYAPAVPPSLATIEITKDGRLHE</sequence>
<dbReference type="EMBL" id="JAKJXP020000060">
    <property type="protein sequence ID" value="KAK7750715.1"/>
    <property type="molecule type" value="Genomic_DNA"/>
</dbReference>
<evidence type="ECO:0000313" key="1">
    <source>
        <dbReference type="EMBL" id="KAK7750715.1"/>
    </source>
</evidence>
<proteinExistence type="predicted"/>
<keyword evidence="2" id="KW-1185">Reference proteome</keyword>